<accession>A0A1G6TLG6</accession>
<protein>
    <submittedName>
        <fullName evidence="1">Uncharacterized protein</fullName>
    </submittedName>
</protein>
<gene>
    <name evidence="1" type="ORF">SAMN05216174_109203</name>
</gene>
<name>A0A1G6TLG6_9PSEU</name>
<dbReference type="OrthoDB" id="3698835at2"/>
<organism evidence="1 2">
    <name type="scientific">Actinokineospora iranica</name>
    <dbReference type="NCBI Taxonomy" id="1271860"/>
    <lineage>
        <taxon>Bacteria</taxon>
        <taxon>Bacillati</taxon>
        <taxon>Actinomycetota</taxon>
        <taxon>Actinomycetes</taxon>
        <taxon>Pseudonocardiales</taxon>
        <taxon>Pseudonocardiaceae</taxon>
        <taxon>Actinokineospora</taxon>
    </lineage>
</organism>
<evidence type="ECO:0000313" key="1">
    <source>
        <dbReference type="EMBL" id="SDD29869.1"/>
    </source>
</evidence>
<sequence length="83" mass="8995">MANTDRAFVDIGDALTAFLAAEGHLPAGRVVTHAVIVFRTLEVGSDGRASTRRGRCYPLGELDPTMERGMLDDALHDARKERG</sequence>
<proteinExistence type="predicted"/>
<evidence type="ECO:0000313" key="2">
    <source>
        <dbReference type="Proteomes" id="UP000199501"/>
    </source>
</evidence>
<dbReference type="EMBL" id="FMZZ01000009">
    <property type="protein sequence ID" value="SDD29869.1"/>
    <property type="molecule type" value="Genomic_DNA"/>
</dbReference>
<reference evidence="2" key="1">
    <citation type="submission" date="2016-10" db="EMBL/GenBank/DDBJ databases">
        <authorList>
            <person name="Varghese N."/>
            <person name="Submissions S."/>
        </authorList>
    </citation>
    <scope>NUCLEOTIDE SEQUENCE [LARGE SCALE GENOMIC DNA]</scope>
    <source>
        <strain evidence="2">IBRC-M 10403</strain>
    </source>
</reference>
<dbReference type="RefSeq" id="WP_139190820.1">
    <property type="nucleotide sequence ID" value="NZ_FMZZ01000009.1"/>
</dbReference>
<keyword evidence="2" id="KW-1185">Reference proteome</keyword>
<dbReference type="Proteomes" id="UP000199501">
    <property type="component" value="Unassembled WGS sequence"/>
</dbReference>
<dbReference type="AlphaFoldDB" id="A0A1G6TLG6"/>